<dbReference type="GO" id="GO:0005634">
    <property type="term" value="C:nucleus"/>
    <property type="evidence" value="ECO:0007669"/>
    <property type="project" value="UniProtKB-SubCell"/>
</dbReference>
<dbReference type="AlphaFoldDB" id="A0A6A4PE25"/>
<dbReference type="OrthoDB" id="1903967at2759"/>
<comment type="caution">
    <text evidence="9">The sequence shown here is derived from an EMBL/GenBank/DDBJ whole genome shotgun (WGS) entry which is preliminary data.</text>
</comment>
<dbReference type="PANTHER" id="PTHR31500:SF45">
    <property type="entry name" value="AT-HOOK MOTIF NUCLEAR-LOCALIZED PROTEIN"/>
    <property type="match status" value="1"/>
</dbReference>
<keyword evidence="3 6" id="KW-0238">DNA-binding</keyword>
<dbReference type="InterPro" id="IPR017956">
    <property type="entry name" value="AT_hook_DNA-bd_motif"/>
</dbReference>
<dbReference type="CDD" id="cd11378">
    <property type="entry name" value="DUF296"/>
    <property type="match status" value="1"/>
</dbReference>
<dbReference type="Proteomes" id="UP000447434">
    <property type="component" value="Chromosome 15"/>
</dbReference>
<keyword evidence="4 6" id="KW-0804">Transcription</keyword>
<name>A0A6A4PE25_LUPAL</name>
<comment type="function">
    <text evidence="1 6">Transcription factor that specifically binds AT-rich DNA sequences related to the nuclear matrix attachment regions (MARs).</text>
</comment>
<comment type="domain">
    <text evidence="6">The PPC domain mediates interactions between AHL proteins.</text>
</comment>
<dbReference type="GO" id="GO:0003680">
    <property type="term" value="F:minor groove of adenine-thymine-rich DNA binding"/>
    <property type="evidence" value="ECO:0007669"/>
    <property type="project" value="UniProtKB-UniRule"/>
</dbReference>
<evidence type="ECO:0000256" key="7">
    <source>
        <dbReference type="SAM" id="MobiDB-lite"/>
    </source>
</evidence>
<protein>
    <recommendedName>
        <fullName evidence="6">AT-hook motif nuclear-localized protein</fullName>
    </recommendedName>
</protein>
<feature type="domain" description="PPC" evidence="8">
    <location>
        <begin position="108"/>
        <end position="251"/>
    </location>
</feature>
<dbReference type="PROSITE" id="PS51742">
    <property type="entry name" value="PPC"/>
    <property type="match status" value="1"/>
</dbReference>
<dbReference type="EMBL" id="WOCE01000015">
    <property type="protein sequence ID" value="KAE9598127.1"/>
    <property type="molecule type" value="Genomic_DNA"/>
</dbReference>
<proteinExistence type="predicted"/>
<dbReference type="InterPro" id="IPR005175">
    <property type="entry name" value="PPC_dom"/>
</dbReference>
<dbReference type="InterPro" id="IPR039605">
    <property type="entry name" value="AHL"/>
</dbReference>
<evidence type="ECO:0000256" key="4">
    <source>
        <dbReference type="ARBA" id="ARBA00023163"/>
    </source>
</evidence>
<evidence type="ECO:0000256" key="5">
    <source>
        <dbReference type="ARBA" id="ARBA00023242"/>
    </source>
</evidence>
<dbReference type="Pfam" id="PF03479">
    <property type="entry name" value="PCC"/>
    <property type="match status" value="1"/>
</dbReference>
<dbReference type="Gene3D" id="3.30.1330.80">
    <property type="entry name" value="Hypothetical protein, similar to alpha- acetolactate decarboxylase, domain 2"/>
    <property type="match status" value="1"/>
</dbReference>
<comment type="subcellular location">
    <subcellularLocation>
        <location evidence="6">Nucleus</location>
    </subcellularLocation>
</comment>
<evidence type="ECO:0000256" key="1">
    <source>
        <dbReference type="ARBA" id="ARBA00003687"/>
    </source>
</evidence>
<reference evidence="10" key="1">
    <citation type="journal article" date="2020" name="Nat. Commun.">
        <title>Genome sequence of the cluster root forming white lupin.</title>
        <authorList>
            <person name="Hufnagel B."/>
            <person name="Marques A."/>
            <person name="Soriano A."/>
            <person name="Marques L."/>
            <person name="Divol F."/>
            <person name="Doumas P."/>
            <person name="Sallet E."/>
            <person name="Mancinotti D."/>
            <person name="Carrere S."/>
            <person name="Marande W."/>
            <person name="Arribat S."/>
            <person name="Keller J."/>
            <person name="Huneau C."/>
            <person name="Blein T."/>
            <person name="Aime D."/>
            <person name="Laguerre M."/>
            <person name="Taylor J."/>
            <person name="Schubert V."/>
            <person name="Nelson M."/>
            <person name="Geu-Flores F."/>
            <person name="Crespi M."/>
            <person name="Gallardo-Guerrero K."/>
            <person name="Delaux P.-M."/>
            <person name="Salse J."/>
            <person name="Berges H."/>
            <person name="Guyot R."/>
            <person name="Gouzy J."/>
            <person name="Peret B."/>
        </authorList>
    </citation>
    <scope>NUCLEOTIDE SEQUENCE [LARGE SCALE GENOMIC DNA]</scope>
    <source>
        <strain evidence="10">cv. Amiga</strain>
    </source>
</reference>
<evidence type="ECO:0000256" key="3">
    <source>
        <dbReference type="ARBA" id="ARBA00023125"/>
    </source>
</evidence>
<keyword evidence="2 6" id="KW-0805">Transcription regulation</keyword>
<evidence type="ECO:0000256" key="2">
    <source>
        <dbReference type="ARBA" id="ARBA00023015"/>
    </source>
</evidence>
<dbReference type="SUPFAM" id="SSF117856">
    <property type="entry name" value="AF0104/ALDC/Ptd012-like"/>
    <property type="match status" value="1"/>
</dbReference>
<evidence type="ECO:0000313" key="9">
    <source>
        <dbReference type="EMBL" id="KAE9598127.1"/>
    </source>
</evidence>
<feature type="compositionally biased region" description="Low complexity" evidence="7">
    <location>
        <begin position="10"/>
        <end position="39"/>
    </location>
</feature>
<keyword evidence="5 6" id="KW-0539">Nucleus</keyword>
<evidence type="ECO:0000256" key="6">
    <source>
        <dbReference type="RuleBase" id="RU367031"/>
    </source>
</evidence>
<gene>
    <name evidence="9" type="ORF">Lalb_Chr15g0077231</name>
</gene>
<evidence type="ECO:0000313" key="10">
    <source>
        <dbReference type="Proteomes" id="UP000447434"/>
    </source>
</evidence>
<dbReference type="PANTHER" id="PTHR31500">
    <property type="entry name" value="AT-HOOK MOTIF NUCLEAR-LOCALIZED PROTEIN 9"/>
    <property type="match status" value="1"/>
</dbReference>
<organism evidence="9 10">
    <name type="scientific">Lupinus albus</name>
    <name type="common">White lupine</name>
    <name type="synonym">Lupinus termis</name>
    <dbReference type="NCBI Taxonomy" id="3870"/>
    <lineage>
        <taxon>Eukaryota</taxon>
        <taxon>Viridiplantae</taxon>
        <taxon>Streptophyta</taxon>
        <taxon>Embryophyta</taxon>
        <taxon>Tracheophyta</taxon>
        <taxon>Spermatophyta</taxon>
        <taxon>Magnoliopsida</taxon>
        <taxon>eudicotyledons</taxon>
        <taxon>Gunneridae</taxon>
        <taxon>Pentapetalae</taxon>
        <taxon>rosids</taxon>
        <taxon>fabids</taxon>
        <taxon>Fabales</taxon>
        <taxon>Fabaceae</taxon>
        <taxon>Papilionoideae</taxon>
        <taxon>50 kb inversion clade</taxon>
        <taxon>genistoids sensu lato</taxon>
        <taxon>core genistoids</taxon>
        <taxon>Genisteae</taxon>
        <taxon>Lupinus</taxon>
    </lineage>
</organism>
<feature type="region of interest" description="Disordered" evidence="7">
    <location>
        <begin position="1"/>
        <end position="95"/>
    </location>
</feature>
<accession>A0A6A4PE25</accession>
<dbReference type="SMART" id="SM00384">
    <property type="entry name" value="AT_hook"/>
    <property type="match status" value="2"/>
</dbReference>
<feature type="region of interest" description="Disordered" evidence="7">
    <location>
        <begin position="269"/>
        <end position="290"/>
    </location>
</feature>
<keyword evidence="10" id="KW-1185">Reference proteome</keyword>
<sequence length="347" mass="36324">MEESHMVTYNTPPTNPNDTPDVTKTSGDNSASNSVVVVRAESEVGDTQVVVRKRGRPRKDVGDANLLSPTSMSSPPPPGGSSEKRSRGRPRGSGKLQILASTGGFVAETAGGCFKPHVVTVNVGEDVVSRILSFLQRSNEVVCILSATGAVSSVSMRHQSDSSEVLKYEGCFEIVSLCGSCTFASGTDGARHKNGMLSIILGKGDGSVVGGCIENSMIAATPIQLSVATFKQNIISKKVKRKLSIESPNVPVNQDSLEAQQNVPKLMEGEQSLVSPTSGPMPATSPNGAPDNAVPATTNAETNTCTDHESLDMNSVSDNGVGLENQTMDPITLQSKVEDVDVNAPLI</sequence>
<evidence type="ECO:0000259" key="8">
    <source>
        <dbReference type="PROSITE" id="PS51742"/>
    </source>
</evidence>